<gene>
    <name evidence="1" type="ORF">NAEGRDRAFT_64795</name>
</gene>
<proteinExistence type="predicted"/>
<evidence type="ECO:0000313" key="1">
    <source>
        <dbReference type="EMBL" id="EFC47375.1"/>
    </source>
</evidence>
<evidence type="ECO:0000313" key="2">
    <source>
        <dbReference type="Proteomes" id="UP000006671"/>
    </source>
</evidence>
<dbReference type="InParanoid" id="D2V7G6"/>
<dbReference type="KEGG" id="ngr:NAEGRDRAFT_64795"/>
<dbReference type="AlphaFoldDB" id="D2V7G6"/>
<dbReference type="EMBL" id="GG738855">
    <property type="protein sequence ID" value="EFC47375.1"/>
    <property type="molecule type" value="Genomic_DNA"/>
</dbReference>
<organism evidence="2">
    <name type="scientific">Naegleria gruberi</name>
    <name type="common">Amoeba</name>
    <dbReference type="NCBI Taxonomy" id="5762"/>
    <lineage>
        <taxon>Eukaryota</taxon>
        <taxon>Discoba</taxon>
        <taxon>Heterolobosea</taxon>
        <taxon>Tetramitia</taxon>
        <taxon>Eutetramitia</taxon>
        <taxon>Vahlkampfiidae</taxon>
        <taxon>Naegleria</taxon>
    </lineage>
</organism>
<accession>D2V7G6</accession>
<dbReference type="RefSeq" id="XP_002680119.1">
    <property type="nucleotide sequence ID" value="XM_002680073.1"/>
</dbReference>
<dbReference type="OrthoDB" id="10260545at2759"/>
<dbReference type="VEuPathDB" id="AmoebaDB:NAEGRDRAFT_64795"/>
<dbReference type="Proteomes" id="UP000006671">
    <property type="component" value="Unassembled WGS sequence"/>
</dbReference>
<protein>
    <submittedName>
        <fullName evidence="1">Predicted protein</fullName>
    </submittedName>
</protein>
<dbReference type="GeneID" id="8861442"/>
<reference evidence="1 2" key="1">
    <citation type="journal article" date="2010" name="Cell">
        <title>The genome of Naegleria gruberi illuminates early eukaryotic versatility.</title>
        <authorList>
            <person name="Fritz-Laylin L.K."/>
            <person name="Prochnik S.E."/>
            <person name="Ginger M.L."/>
            <person name="Dacks J.B."/>
            <person name="Carpenter M.L."/>
            <person name="Field M.C."/>
            <person name="Kuo A."/>
            <person name="Paredez A."/>
            <person name="Chapman J."/>
            <person name="Pham J."/>
            <person name="Shu S."/>
            <person name="Neupane R."/>
            <person name="Cipriano M."/>
            <person name="Mancuso J."/>
            <person name="Tu H."/>
            <person name="Salamov A."/>
            <person name="Lindquist E."/>
            <person name="Shapiro H."/>
            <person name="Lucas S."/>
            <person name="Grigoriev I.V."/>
            <person name="Cande W.Z."/>
            <person name="Fulton C."/>
            <person name="Rokhsar D.S."/>
            <person name="Dawson S.C."/>
        </authorList>
    </citation>
    <scope>NUCLEOTIDE SEQUENCE [LARGE SCALE GENOMIC DNA]</scope>
    <source>
        <strain evidence="1 2">NEG-M</strain>
    </source>
</reference>
<sequence>MTSTTTPSTTSSDSCLLKLSSSSGSTFDSESINCSLKSSDTTLSDSLVENVFSESSGHLCLLTEWKSNGVVNSSSSDNAAQFCDLFKGCELSLDSKRLLCVSNAGGNSVFSEVLSFEFIKQLFSKSNVTVSLFKTEMELTYAEGSKITDFALKIENNLTKESVFIGCSVTRCFNFLDLSSTVSRSSIKHLLKKKLEGVISSTKGVLNCNMKKQILHVWTSNSATAELIKDVFENDIPEDIKSNTIVLVTVAESGFECLFKERGDDVSRAMSMLGLSSMDAAFNNEEESL</sequence>
<dbReference type="eggNOG" id="ENOG502S3F1">
    <property type="taxonomic scope" value="Eukaryota"/>
</dbReference>
<dbReference type="OMA" id="CSVTRCF"/>
<keyword evidence="2" id="KW-1185">Reference proteome</keyword>
<name>D2V7G6_NAEGR</name>